<dbReference type="PANTHER" id="PTHR19328:SF32">
    <property type="entry name" value="HHIP-LIKE PROTEIN 1"/>
    <property type="match status" value="1"/>
</dbReference>
<dbReference type="PANTHER" id="PTHR19328">
    <property type="entry name" value="HEDGEHOG-INTERACTING PROTEIN"/>
    <property type="match status" value="1"/>
</dbReference>
<dbReference type="Pfam" id="PF00530">
    <property type="entry name" value="SRCR"/>
    <property type="match status" value="1"/>
</dbReference>
<dbReference type="InterPro" id="IPR011041">
    <property type="entry name" value="Quinoprot_gluc/sorb_DH_b-prop"/>
</dbReference>
<dbReference type="CTD" id="84439"/>
<dbReference type="InterPro" id="IPR036772">
    <property type="entry name" value="SRCR-like_dom_sf"/>
</dbReference>
<dbReference type="InterPro" id="IPR012938">
    <property type="entry name" value="Glc/Sorbosone_DH"/>
</dbReference>
<accession>A0A8B7A472</accession>
<dbReference type="OrthoDB" id="10266706at2759"/>
<name>A0A8B7A472_ORYAF</name>
<keyword evidence="4" id="KW-1185">Reference proteome</keyword>
<evidence type="ECO:0000313" key="5">
    <source>
        <dbReference type="RefSeq" id="XP_007942753.2"/>
    </source>
</evidence>
<dbReference type="PROSITE" id="PS00420">
    <property type="entry name" value="SRCR_1"/>
    <property type="match status" value="1"/>
</dbReference>
<dbReference type="Gene3D" id="2.120.10.30">
    <property type="entry name" value="TolB, C-terminal domain"/>
    <property type="match status" value="1"/>
</dbReference>
<dbReference type="Pfam" id="PF07995">
    <property type="entry name" value="GSDH"/>
    <property type="match status" value="1"/>
</dbReference>
<sequence length="960" mass="105536">MNRARQEERLALPEVSAPASTHHVVTGPAHRLSHLAAGLQVLPSVAPSARRGCYCGVRVPGAPGPATRVPELRLALSRWGRPPNVPPPRALAARLPRPPSRSCPRLGGHLSLAGTRALPQPALWRSLMRVCSKPDREGSSLRGSRNEIQAAHACRSVNEALKPLPCAGLAFSGKEGGKVIKEKAVRRSKRCGRTQTRRRHKEQWAFTLDPAVKEEGLSGKMDKDKRDGYSEGCSMKSLAGRGWQDKAEQPGSGSSGPERHQTQECSPYAAHLYDAEDPSTPLRTVPGLCEDYCLDMWQTCRGLFRHLSPDRELWALEGNRAKFCRYLALDDTDYCFPRLLVNENLNSNLGRVVADAKGCLQLCLEEVANGLRNPVAMVHAQDGTHRFFVAEQVGLVWAYLPDRSRLEKAFLNISRAVLTSPWEGDERGFLGIAFHPRFRHNGKLYVYYSVGVGFDEWIRISEFRVSEDDMNTVDHSSERIILEVEEPASNHNGGQLLFGDDGCLYIFTGDGGMAGDPFGQFGNAQNKSSLLGKVLRIDVDRPEHGPPYRIPPDNPFARDPAARPEVYALGVRNMWRCSFDRGDPATGEGRGRLFCGDVGQNKFEEVDLVERGRNYGWRAREGFEPATPTLCANFSLDDVLPIFAYPHKMGKSVTGGYVYRGCEYPNLNGLYIFGDFMSGRLMSLRENPGTGQWGYSEICMGHGQTCAFPGLINNYYPHIISFAEDEAGELYFMSTGVPSATAARGVVYKVIDPSRRAPPGKCQIQPARVKVKSRLIQFVPKEKFIRRTASTPRPTVHRPTKAPRRSRPTVAAPAPTSRPARPTRRPGGRRGGGRRRGRPSPEGPAHSNGAVRLVRPAGLGPGHGRVEVFVGGQWGTVCDDAWDTKAAAVVCRQLGFAHAVRAVKRAEFGEGPTLPILLDDVRCSGRERSLLECTHAGVGTHNCGHEEDAGVVCSHEDPNL</sequence>
<dbReference type="GO" id="GO:0016020">
    <property type="term" value="C:membrane"/>
    <property type="evidence" value="ECO:0007669"/>
    <property type="project" value="InterPro"/>
</dbReference>
<evidence type="ECO:0000256" key="2">
    <source>
        <dbReference type="ARBA" id="ARBA00023157"/>
    </source>
</evidence>
<comment type="caution">
    <text evidence="3">Lacks conserved residue(s) required for the propagation of feature annotation.</text>
</comment>
<dbReference type="PROSITE" id="PS50287">
    <property type="entry name" value="SRCR_2"/>
    <property type="match status" value="1"/>
</dbReference>
<dbReference type="AlphaFoldDB" id="A0A8B7A472"/>
<dbReference type="PRINTS" id="PR00258">
    <property type="entry name" value="SPERACTRCPTR"/>
</dbReference>
<dbReference type="Gene3D" id="3.10.250.10">
    <property type="entry name" value="SRCR-like domain"/>
    <property type="match status" value="1"/>
</dbReference>
<dbReference type="InterPro" id="IPR001190">
    <property type="entry name" value="SRCR"/>
</dbReference>
<evidence type="ECO:0000256" key="1">
    <source>
        <dbReference type="ARBA" id="ARBA00022729"/>
    </source>
</evidence>
<dbReference type="SUPFAM" id="SSF56487">
    <property type="entry name" value="SRCR-like"/>
    <property type="match status" value="1"/>
</dbReference>
<dbReference type="Proteomes" id="UP000694850">
    <property type="component" value="Unplaced"/>
</dbReference>
<reference evidence="5" key="1">
    <citation type="submission" date="2025-08" db="UniProtKB">
        <authorList>
            <consortium name="RefSeq"/>
        </authorList>
    </citation>
    <scope>IDENTIFICATION</scope>
</reference>
<keyword evidence="1" id="KW-0732">Signal</keyword>
<organism evidence="4 5">
    <name type="scientific">Orycteropus afer afer</name>
    <dbReference type="NCBI Taxonomy" id="1230840"/>
    <lineage>
        <taxon>Eukaryota</taxon>
        <taxon>Metazoa</taxon>
        <taxon>Chordata</taxon>
        <taxon>Craniata</taxon>
        <taxon>Vertebrata</taxon>
        <taxon>Euteleostomi</taxon>
        <taxon>Mammalia</taxon>
        <taxon>Eutheria</taxon>
        <taxon>Afrotheria</taxon>
        <taxon>Tubulidentata</taxon>
        <taxon>Orycteropodidae</taxon>
        <taxon>Orycteropus</taxon>
    </lineage>
</organism>
<proteinExistence type="predicted"/>
<gene>
    <name evidence="5" type="primary">HHIPL1</name>
</gene>
<dbReference type="RefSeq" id="XP_007942753.2">
    <property type="nucleotide sequence ID" value="XM_007944562.2"/>
</dbReference>
<keyword evidence="2 3" id="KW-1015">Disulfide bond</keyword>
<evidence type="ECO:0000313" key="4">
    <source>
        <dbReference type="Proteomes" id="UP000694850"/>
    </source>
</evidence>
<dbReference type="SMART" id="SM00202">
    <property type="entry name" value="SR"/>
    <property type="match status" value="1"/>
</dbReference>
<dbReference type="FunFam" id="3.10.250.10:FF:000001">
    <property type="entry name" value="Lysyl oxidase 4 isoform X1"/>
    <property type="match status" value="1"/>
</dbReference>
<protein>
    <submittedName>
        <fullName evidence="5">HHIP-like protein 1</fullName>
    </submittedName>
</protein>
<dbReference type="InterPro" id="IPR011042">
    <property type="entry name" value="6-blade_b-propeller_TolB-like"/>
</dbReference>
<dbReference type="SUPFAM" id="SSF50952">
    <property type="entry name" value="Soluble quinoprotein glucose dehydrogenase"/>
    <property type="match status" value="1"/>
</dbReference>
<dbReference type="GeneID" id="103200141"/>
<evidence type="ECO:0000256" key="3">
    <source>
        <dbReference type="PROSITE-ProRule" id="PRU00196"/>
    </source>
</evidence>